<evidence type="ECO:0000313" key="2">
    <source>
        <dbReference type="EMBL" id="QJR13326.1"/>
    </source>
</evidence>
<keyword evidence="3" id="KW-1185">Reference proteome</keyword>
<dbReference type="Proteomes" id="UP000503096">
    <property type="component" value="Chromosome"/>
</dbReference>
<reference evidence="2 3" key="1">
    <citation type="submission" date="2020-04" db="EMBL/GenBank/DDBJ databases">
        <title>Usitatibacter rugosus gen. nov., sp. nov. and Usitatibacter palustris sp. nov., novel members of Usitatibacteraceae fam. nov. within the order Nitrosomonadales isolated from soil.</title>
        <authorList>
            <person name="Huber K.J."/>
            <person name="Neumann-Schaal M."/>
            <person name="Geppert A."/>
            <person name="Luckner M."/>
            <person name="Wanner G."/>
            <person name="Overmann J."/>
        </authorList>
    </citation>
    <scope>NUCLEOTIDE SEQUENCE [LARGE SCALE GENOMIC DNA]</scope>
    <source>
        <strain evidence="2 3">Swamp67</strain>
    </source>
</reference>
<dbReference type="InParanoid" id="A0A6M4H1F3"/>
<dbReference type="RefSeq" id="WP_171159761.1">
    <property type="nucleotide sequence ID" value="NZ_CP053073.1"/>
</dbReference>
<dbReference type="Pfam" id="PF12281">
    <property type="entry name" value="NTP_transf_8"/>
    <property type="match status" value="1"/>
</dbReference>
<organism evidence="2 3">
    <name type="scientific">Usitatibacter palustris</name>
    <dbReference type="NCBI Taxonomy" id="2732487"/>
    <lineage>
        <taxon>Bacteria</taxon>
        <taxon>Pseudomonadati</taxon>
        <taxon>Pseudomonadota</taxon>
        <taxon>Betaproteobacteria</taxon>
        <taxon>Nitrosomonadales</taxon>
        <taxon>Usitatibacteraceae</taxon>
        <taxon>Usitatibacter</taxon>
    </lineage>
</organism>
<accession>A0A6M4H1F3</accession>
<sequence length="364" mass="39946">MLSTPLGAAAQAAYSELLDVVRHLELSRSIETLSGSFNRKTVRGIVYWYYQFTEVDTGKLTQYFIGPDSDPLRALVERARAKDARSITRLAAAAIAHGCAGATPTHFRVVRRLNEVGFFRAGGLLIGTHAFLACGNALGVSWGEAARTQDLDFAHAGSNIELGLPHLMKVDTASAIERLEAGFLPIPGFRPWEKTASFVSKTDRSLRVDFLAPMVGGKEAPYEHAELGVRLQPLRFLEFILEDVGQAVVLSAVGATLVNVPDPARYALHKMLVYADRRARNPTKAGKDLLQSAALLEATFADREDDYKRLWKDLHARGAGWRARARKGFAALKKLAPELDALPMMDSIQRKFGPTPRKKPAARA</sequence>
<gene>
    <name evidence="2" type="ORF">DSM104440_00109</name>
</gene>
<name>A0A6M4H1F3_9PROT</name>
<dbReference type="InterPro" id="IPR058575">
    <property type="entry name" value="NTP_transf_8_dom"/>
</dbReference>
<protein>
    <recommendedName>
        <fullName evidence="1">Nucleotidyltransferase-like domain-containing protein</fullName>
    </recommendedName>
</protein>
<evidence type="ECO:0000313" key="3">
    <source>
        <dbReference type="Proteomes" id="UP000503096"/>
    </source>
</evidence>
<dbReference type="KEGG" id="upl:DSM104440_00109"/>
<feature type="domain" description="Nucleotidyltransferase-like" evidence="1">
    <location>
        <begin position="107"/>
        <end position="313"/>
    </location>
</feature>
<dbReference type="EMBL" id="CP053073">
    <property type="protein sequence ID" value="QJR13326.1"/>
    <property type="molecule type" value="Genomic_DNA"/>
</dbReference>
<proteinExistence type="predicted"/>
<evidence type="ECO:0000259" key="1">
    <source>
        <dbReference type="Pfam" id="PF12281"/>
    </source>
</evidence>
<dbReference type="AlphaFoldDB" id="A0A6M4H1F3"/>